<evidence type="ECO:0000313" key="10">
    <source>
        <dbReference type="Proteomes" id="UP000239872"/>
    </source>
</evidence>
<dbReference type="Gene3D" id="3.10.50.40">
    <property type="match status" value="1"/>
</dbReference>
<dbReference type="SUPFAM" id="SSF54534">
    <property type="entry name" value="FKBP-like"/>
    <property type="match status" value="1"/>
</dbReference>
<evidence type="ECO:0000256" key="7">
    <source>
        <dbReference type="SAM" id="SignalP"/>
    </source>
</evidence>
<protein>
    <recommendedName>
        <fullName evidence="6">Peptidyl-prolyl cis-trans isomerase</fullName>
        <ecNumber evidence="6">5.2.1.8</ecNumber>
    </recommendedName>
</protein>
<comment type="similarity">
    <text evidence="2 6">Belongs to the FKBP-type PPIase family.</text>
</comment>
<feature type="signal peptide" evidence="7">
    <location>
        <begin position="1"/>
        <end position="22"/>
    </location>
</feature>
<dbReference type="PROSITE" id="PS50059">
    <property type="entry name" value="FKBP_PPIASE"/>
    <property type="match status" value="1"/>
</dbReference>
<sequence length="159" mass="17364">MLNTIKTLFFACTMLFAITAVAQTQNEKDEAILKEYFKKNKIKATRTATGLYYVITKKGSGENAKKGQNVSMNYLGTFLDGKKFDGNIDEKYVSNRAPLNFTLGVGQVVVGWDEGIQLLNPGTRATLYLPSSVGYGPGGRGPIPPNTIMVFNVELLSAK</sequence>
<keyword evidence="4 5" id="KW-0413">Isomerase</keyword>
<evidence type="ECO:0000256" key="6">
    <source>
        <dbReference type="RuleBase" id="RU003915"/>
    </source>
</evidence>
<dbReference type="GO" id="GO:0003755">
    <property type="term" value="F:peptidyl-prolyl cis-trans isomerase activity"/>
    <property type="evidence" value="ECO:0007669"/>
    <property type="project" value="UniProtKB-UniRule"/>
</dbReference>
<dbReference type="OrthoDB" id="9814548at2"/>
<proteinExistence type="inferred from homology"/>
<dbReference type="EC" id="5.2.1.8" evidence="6"/>
<dbReference type="InterPro" id="IPR046357">
    <property type="entry name" value="PPIase_dom_sf"/>
</dbReference>
<evidence type="ECO:0000256" key="3">
    <source>
        <dbReference type="ARBA" id="ARBA00023110"/>
    </source>
</evidence>
<comment type="caution">
    <text evidence="9">The sequence shown here is derived from an EMBL/GenBank/DDBJ whole genome shotgun (WGS) entry which is preliminary data.</text>
</comment>
<feature type="chain" id="PRO_5015417472" description="Peptidyl-prolyl cis-trans isomerase" evidence="7">
    <location>
        <begin position="23"/>
        <end position="159"/>
    </location>
</feature>
<dbReference type="Proteomes" id="UP000239872">
    <property type="component" value="Unassembled WGS sequence"/>
</dbReference>
<evidence type="ECO:0000256" key="2">
    <source>
        <dbReference type="ARBA" id="ARBA00006577"/>
    </source>
</evidence>
<keyword evidence="3 5" id="KW-0697">Rotamase</keyword>
<dbReference type="EMBL" id="PPSL01000006">
    <property type="protein sequence ID" value="PQJ09433.1"/>
    <property type="molecule type" value="Genomic_DNA"/>
</dbReference>
<accession>A0A2S7SR97</accession>
<evidence type="ECO:0000256" key="4">
    <source>
        <dbReference type="ARBA" id="ARBA00023235"/>
    </source>
</evidence>
<feature type="domain" description="PPIase FKBP-type" evidence="8">
    <location>
        <begin position="67"/>
        <end position="159"/>
    </location>
</feature>
<keyword evidence="10" id="KW-1185">Reference proteome</keyword>
<dbReference type="RefSeq" id="WP_105040883.1">
    <property type="nucleotide sequence ID" value="NZ_PPSL01000006.1"/>
</dbReference>
<keyword evidence="7" id="KW-0732">Signal</keyword>
<name>A0A2S7SR97_9BACT</name>
<comment type="catalytic activity">
    <reaction evidence="1 5 6">
        <text>[protein]-peptidylproline (omega=180) = [protein]-peptidylproline (omega=0)</text>
        <dbReference type="Rhea" id="RHEA:16237"/>
        <dbReference type="Rhea" id="RHEA-COMP:10747"/>
        <dbReference type="Rhea" id="RHEA-COMP:10748"/>
        <dbReference type="ChEBI" id="CHEBI:83833"/>
        <dbReference type="ChEBI" id="CHEBI:83834"/>
        <dbReference type="EC" id="5.2.1.8"/>
    </reaction>
</comment>
<organism evidence="9 10">
    <name type="scientific">Flavipsychrobacter stenotrophus</name>
    <dbReference type="NCBI Taxonomy" id="2077091"/>
    <lineage>
        <taxon>Bacteria</taxon>
        <taxon>Pseudomonadati</taxon>
        <taxon>Bacteroidota</taxon>
        <taxon>Chitinophagia</taxon>
        <taxon>Chitinophagales</taxon>
        <taxon>Chitinophagaceae</taxon>
        <taxon>Flavipsychrobacter</taxon>
    </lineage>
</organism>
<dbReference type="AlphaFoldDB" id="A0A2S7SR97"/>
<reference evidence="9 10" key="1">
    <citation type="submission" date="2018-01" db="EMBL/GenBank/DDBJ databases">
        <title>A novel member of the phylum Bacteroidetes isolated from glacier ice.</title>
        <authorList>
            <person name="Liu Q."/>
            <person name="Xin Y.-H."/>
        </authorList>
    </citation>
    <scope>NUCLEOTIDE SEQUENCE [LARGE SCALE GENOMIC DNA]</scope>
    <source>
        <strain evidence="9 10">RB1R16</strain>
    </source>
</reference>
<evidence type="ECO:0000259" key="8">
    <source>
        <dbReference type="PROSITE" id="PS50059"/>
    </source>
</evidence>
<evidence type="ECO:0000313" key="9">
    <source>
        <dbReference type="EMBL" id="PQJ09433.1"/>
    </source>
</evidence>
<dbReference type="InterPro" id="IPR001179">
    <property type="entry name" value="PPIase_FKBP_dom"/>
</dbReference>
<dbReference type="PANTHER" id="PTHR43811">
    <property type="entry name" value="FKBP-TYPE PEPTIDYL-PROLYL CIS-TRANS ISOMERASE FKPA"/>
    <property type="match status" value="1"/>
</dbReference>
<gene>
    <name evidence="9" type="ORF">CJD36_019520</name>
</gene>
<dbReference type="Pfam" id="PF00254">
    <property type="entry name" value="FKBP_C"/>
    <property type="match status" value="1"/>
</dbReference>
<dbReference type="PANTHER" id="PTHR43811:SF19">
    <property type="entry name" value="39 KDA FK506-BINDING NUCLEAR PROTEIN"/>
    <property type="match status" value="1"/>
</dbReference>
<evidence type="ECO:0000256" key="5">
    <source>
        <dbReference type="PROSITE-ProRule" id="PRU00277"/>
    </source>
</evidence>
<evidence type="ECO:0000256" key="1">
    <source>
        <dbReference type="ARBA" id="ARBA00000971"/>
    </source>
</evidence>